<evidence type="ECO:0000256" key="2">
    <source>
        <dbReference type="SAM" id="SignalP"/>
    </source>
</evidence>
<feature type="chain" id="PRO_5041851826" description="Prolamin-like domain-containing protein" evidence="2">
    <location>
        <begin position="21"/>
        <end position="134"/>
    </location>
</feature>
<feature type="signal peptide" evidence="2">
    <location>
        <begin position="1"/>
        <end position="20"/>
    </location>
</feature>
<dbReference type="AlphaFoldDB" id="A0AA88QTX2"/>
<dbReference type="Proteomes" id="UP001187471">
    <property type="component" value="Unassembled WGS sequence"/>
</dbReference>
<evidence type="ECO:0000313" key="5">
    <source>
        <dbReference type="EMBL" id="KAK2976982.1"/>
    </source>
</evidence>
<name>A0AA88QTX2_9ASTE</name>
<organism evidence="7 10">
    <name type="scientific">Escallonia rubra</name>
    <dbReference type="NCBI Taxonomy" id="112253"/>
    <lineage>
        <taxon>Eukaryota</taxon>
        <taxon>Viridiplantae</taxon>
        <taxon>Streptophyta</taxon>
        <taxon>Embryophyta</taxon>
        <taxon>Tracheophyta</taxon>
        <taxon>Spermatophyta</taxon>
        <taxon>Magnoliopsida</taxon>
        <taxon>eudicotyledons</taxon>
        <taxon>Gunneridae</taxon>
        <taxon>Pentapetalae</taxon>
        <taxon>asterids</taxon>
        <taxon>campanulids</taxon>
        <taxon>Escalloniales</taxon>
        <taxon>Escalloniaceae</taxon>
        <taxon>Escallonia</taxon>
    </lineage>
</organism>
<evidence type="ECO:0000313" key="6">
    <source>
        <dbReference type="EMBL" id="KAK2976983.1"/>
    </source>
</evidence>
<feature type="domain" description="Prolamin-like" evidence="3">
    <location>
        <begin position="59"/>
        <end position="104"/>
    </location>
</feature>
<dbReference type="EMBL" id="JAVXUO010002019">
    <property type="protein sequence ID" value="KAK2976984.1"/>
    <property type="molecule type" value="Genomic_DNA"/>
</dbReference>
<evidence type="ECO:0000256" key="1">
    <source>
        <dbReference type="ARBA" id="ARBA00022729"/>
    </source>
</evidence>
<keyword evidence="10" id="KW-1185">Reference proteome</keyword>
<evidence type="ECO:0000313" key="4">
    <source>
        <dbReference type="EMBL" id="KAK2976981.1"/>
    </source>
</evidence>
<keyword evidence="1 2" id="KW-0732">Signal</keyword>
<dbReference type="EMBL" id="JAVXUO010002019">
    <property type="protein sequence ID" value="KAK2976983.1"/>
    <property type="molecule type" value="Genomic_DNA"/>
</dbReference>
<dbReference type="InterPro" id="IPR040220">
    <property type="entry name" value="DD11"/>
</dbReference>
<evidence type="ECO:0000313" key="9">
    <source>
        <dbReference type="EMBL" id="KAK2976986.1"/>
    </source>
</evidence>
<dbReference type="EMBL" id="JAVXUO010002019">
    <property type="protein sequence ID" value="KAK2976981.1"/>
    <property type="molecule type" value="Genomic_DNA"/>
</dbReference>
<dbReference type="Pfam" id="PF05617">
    <property type="entry name" value="Prolamin_like"/>
    <property type="match status" value="1"/>
</dbReference>
<evidence type="ECO:0000313" key="10">
    <source>
        <dbReference type="Proteomes" id="UP001187471"/>
    </source>
</evidence>
<dbReference type="EMBL" id="JAVXUO010002019">
    <property type="protein sequence ID" value="KAK2976982.1"/>
    <property type="molecule type" value="Genomic_DNA"/>
</dbReference>
<comment type="caution">
    <text evidence="7">The sequence shown here is derived from an EMBL/GenBank/DDBJ whole genome shotgun (WGS) entry which is preliminary data.</text>
</comment>
<dbReference type="InterPro" id="IPR008502">
    <property type="entry name" value="Prolamin-like"/>
</dbReference>
<dbReference type="PANTHER" id="PTHR31207:SF35">
    <property type="entry name" value="PROLAMIN-LIKE DOMAIN-CONTAINING PROTEIN"/>
    <property type="match status" value="1"/>
</dbReference>
<dbReference type="PANTHER" id="PTHR31207">
    <property type="entry name" value="ECA1 GAMETOGENESIS FAMILY PROTEIN (DUF784)-RELATED-RELATED"/>
    <property type="match status" value="1"/>
</dbReference>
<evidence type="ECO:0000313" key="8">
    <source>
        <dbReference type="EMBL" id="KAK2976985.1"/>
    </source>
</evidence>
<protein>
    <recommendedName>
        <fullName evidence="3">Prolamin-like domain-containing protein</fullName>
    </recommendedName>
</protein>
<proteinExistence type="predicted"/>
<sequence length="134" mass="15437">MARLMHGFLVLVALIVAYGAIEVIAAREEIPYKTDPSDPWYGQKLPPQPRKGYYKFLGDCLNVITRQCGRQVLDYVFFLKKIDDNCCSKLTKMGKLCNKSLSWTLSHIDKFKARSSVIIRRSDEAFDICSRRKK</sequence>
<dbReference type="EMBL" id="JAVXUO010002019">
    <property type="protein sequence ID" value="KAK2976986.1"/>
    <property type="molecule type" value="Genomic_DNA"/>
</dbReference>
<gene>
    <name evidence="4" type="ORF">RJ640_019201</name>
    <name evidence="5" type="ORF">RJ640_019202</name>
    <name evidence="6" type="ORF">RJ640_019203</name>
    <name evidence="7" type="ORF">RJ640_019204</name>
    <name evidence="8" type="ORF">RJ640_019205</name>
    <name evidence="9" type="ORF">RJ640_019206</name>
</gene>
<evidence type="ECO:0000259" key="3">
    <source>
        <dbReference type="Pfam" id="PF05617"/>
    </source>
</evidence>
<dbReference type="EMBL" id="JAVXUO010002019">
    <property type="protein sequence ID" value="KAK2976985.1"/>
    <property type="molecule type" value="Genomic_DNA"/>
</dbReference>
<reference evidence="7" key="1">
    <citation type="submission" date="2022-12" db="EMBL/GenBank/DDBJ databases">
        <title>Draft genome assemblies for two species of Escallonia (Escalloniales).</title>
        <authorList>
            <person name="Chanderbali A."/>
            <person name="Dervinis C."/>
            <person name="Anghel I."/>
            <person name="Soltis D."/>
            <person name="Soltis P."/>
            <person name="Zapata F."/>
        </authorList>
    </citation>
    <scope>NUCLEOTIDE SEQUENCE</scope>
    <source>
        <strain evidence="7">UCBG92.1500</strain>
        <tissue evidence="7">Leaf</tissue>
    </source>
</reference>
<accession>A0AA88QTX2</accession>
<evidence type="ECO:0000313" key="7">
    <source>
        <dbReference type="EMBL" id="KAK2976984.1"/>
    </source>
</evidence>